<dbReference type="GO" id="GO:0006220">
    <property type="term" value="P:pyrimidine nucleotide metabolic process"/>
    <property type="evidence" value="ECO:0007669"/>
    <property type="project" value="UniProtKB-UniRule"/>
</dbReference>
<keyword evidence="3 8" id="KW-0547">Nucleotide-binding</keyword>
<dbReference type="PANTHER" id="PTHR21299:SF2">
    <property type="entry name" value="CYTIDYLATE KINASE"/>
    <property type="match status" value="1"/>
</dbReference>
<dbReference type="SUPFAM" id="SSF52540">
    <property type="entry name" value="P-loop containing nucleoside triphosphate hydrolases"/>
    <property type="match status" value="1"/>
</dbReference>
<feature type="domain" description="Cytidylate kinase" evidence="9">
    <location>
        <begin position="8"/>
        <end position="221"/>
    </location>
</feature>
<dbReference type="GO" id="GO:0005829">
    <property type="term" value="C:cytosol"/>
    <property type="evidence" value="ECO:0007669"/>
    <property type="project" value="TreeGrafter"/>
</dbReference>
<evidence type="ECO:0000256" key="4">
    <source>
        <dbReference type="ARBA" id="ARBA00022777"/>
    </source>
</evidence>
<comment type="catalytic activity">
    <reaction evidence="7 8">
        <text>CMP + ATP = CDP + ADP</text>
        <dbReference type="Rhea" id="RHEA:11600"/>
        <dbReference type="ChEBI" id="CHEBI:30616"/>
        <dbReference type="ChEBI" id="CHEBI:58069"/>
        <dbReference type="ChEBI" id="CHEBI:60377"/>
        <dbReference type="ChEBI" id="CHEBI:456216"/>
        <dbReference type="EC" id="2.7.4.25"/>
    </reaction>
</comment>
<evidence type="ECO:0000256" key="5">
    <source>
        <dbReference type="ARBA" id="ARBA00022840"/>
    </source>
</evidence>
<dbReference type="RefSeq" id="WP_133879871.1">
    <property type="nucleotide sequence ID" value="NZ_MWIN01000014.1"/>
</dbReference>
<protein>
    <recommendedName>
        <fullName evidence="8">Cytidylate kinase</fullName>
        <shortName evidence="8">CK</shortName>
        <ecNumber evidence="8">2.7.4.25</ecNumber>
    </recommendedName>
    <alternativeName>
        <fullName evidence="8">Cytidine monophosphate kinase</fullName>
        <shortName evidence="8">CMP kinase</shortName>
    </alternativeName>
</protein>
<dbReference type="GO" id="GO:0005524">
    <property type="term" value="F:ATP binding"/>
    <property type="evidence" value="ECO:0007669"/>
    <property type="project" value="UniProtKB-UniRule"/>
</dbReference>
<dbReference type="HAMAP" id="MF_00238">
    <property type="entry name" value="Cytidyl_kinase_type1"/>
    <property type="match status" value="1"/>
</dbReference>
<evidence type="ECO:0000256" key="1">
    <source>
        <dbReference type="ARBA" id="ARBA00009427"/>
    </source>
</evidence>
<dbReference type="GO" id="GO:0036430">
    <property type="term" value="F:CMP kinase activity"/>
    <property type="evidence" value="ECO:0007669"/>
    <property type="project" value="RHEA"/>
</dbReference>
<keyword evidence="2 8" id="KW-0808">Transferase</keyword>
<dbReference type="OrthoDB" id="9807434at2"/>
<dbReference type="GO" id="GO:0015949">
    <property type="term" value="P:nucleobase-containing small molecule interconversion"/>
    <property type="evidence" value="ECO:0007669"/>
    <property type="project" value="TreeGrafter"/>
</dbReference>
<evidence type="ECO:0000313" key="11">
    <source>
        <dbReference type="Proteomes" id="UP000295341"/>
    </source>
</evidence>
<keyword evidence="8" id="KW-0963">Cytoplasm</keyword>
<dbReference type="NCBIfam" id="TIGR00017">
    <property type="entry name" value="cmk"/>
    <property type="match status" value="1"/>
</dbReference>
<gene>
    <name evidence="8" type="primary">cmk</name>
    <name evidence="10" type="ORF">DFR24_0632</name>
</gene>
<proteinExistence type="inferred from homology"/>
<evidence type="ECO:0000313" key="10">
    <source>
        <dbReference type="EMBL" id="TDU31268.1"/>
    </source>
</evidence>
<dbReference type="InterPro" id="IPR003136">
    <property type="entry name" value="Cytidylate_kin"/>
</dbReference>
<dbReference type="PANTHER" id="PTHR21299">
    <property type="entry name" value="CYTIDYLATE KINASE/PANTOATE-BETA-ALANINE LIGASE"/>
    <property type="match status" value="1"/>
</dbReference>
<evidence type="ECO:0000256" key="8">
    <source>
        <dbReference type="HAMAP-Rule" id="MF_00238"/>
    </source>
</evidence>
<dbReference type="InterPro" id="IPR011994">
    <property type="entry name" value="Cytidylate_kinase_dom"/>
</dbReference>
<comment type="catalytic activity">
    <reaction evidence="6 8">
        <text>dCMP + ATP = dCDP + ADP</text>
        <dbReference type="Rhea" id="RHEA:25094"/>
        <dbReference type="ChEBI" id="CHEBI:30616"/>
        <dbReference type="ChEBI" id="CHEBI:57566"/>
        <dbReference type="ChEBI" id="CHEBI:58593"/>
        <dbReference type="ChEBI" id="CHEBI:456216"/>
        <dbReference type="EC" id="2.7.4.25"/>
    </reaction>
</comment>
<evidence type="ECO:0000256" key="6">
    <source>
        <dbReference type="ARBA" id="ARBA00047615"/>
    </source>
</evidence>
<dbReference type="AlphaFoldDB" id="A0A4R7PBC9"/>
<dbReference type="EC" id="2.7.4.25" evidence="8"/>
<dbReference type="Pfam" id="PF02224">
    <property type="entry name" value="Cytidylate_kin"/>
    <property type="match status" value="1"/>
</dbReference>
<accession>A0A4R7PBC9</accession>
<comment type="subcellular location">
    <subcellularLocation>
        <location evidence="8">Cytoplasm</location>
    </subcellularLocation>
</comment>
<dbReference type="Gene3D" id="3.40.50.300">
    <property type="entry name" value="P-loop containing nucleotide triphosphate hydrolases"/>
    <property type="match status" value="1"/>
</dbReference>
<dbReference type="EMBL" id="SOBT01000008">
    <property type="protein sequence ID" value="TDU31268.1"/>
    <property type="molecule type" value="Genomic_DNA"/>
</dbReference>
<comment type="caution">
    <text evidence="8">Lacks conserved residue(s) required for the propagation of feature annotation.</text>
</comment>
<dbReference type="InterPro" id="IPR027417">
    <property type="entry name" value="P-loop_NTPase"/>
</dbReference>
<organism evidence="10 11">
    <name type="scientific">Panacagrimonas perspica</name>
    <dbReference type="NCBI Taxonomy" id="381431"/>
    <lineage>
        <taxon>Bacteria</taxon>
        <taxon>Pseudomonadati</taxon>
        <taxon>Pseudomonadota</taxon>
        <taxon>Gammaproteobacteria</taxon>
        <taxon>Nevskiales</taxon>
        <taxon>Nevskiaceae</taxon>
        <taxon>Panacagrimonas</taxon>
    </lineage>
</organism>
<sequence>MEQRAQVIAVDGPSGVGKGMVVRGLASRLGWHRLDSGALYRILALAAQAASIDLADTDRVAALAAKLDIRFDGDTEEDERILVNGTDVVKEVRSETTGGLASQIATAPAVRAALLQRQRDFRVAPGLIADGRDMGTVVFPDAGLKIFLTASAEERAKRRANQLSARGQVVRLADLSAEIRARDERDRTRAVAPLVPAPDAVEIDTSLLNPAQVFERIDELLKTRGFLR</sequence>
<name>A0A4R7PBC9_9GAMM</name>
<dbReference type="Proteomes" id="UP000295341">
    <property type="component" value="Unassembled WGS sequence"/>
</dbReference>
<comment type="similarity">
    <text evidence="1 8">Belongs to the cytidylate kinase family. Type 1 subfamily.</text>
</comment>
<dbReference type="GO" id="GO:0036431">
    <property type="term" value="F:dCMP kinase activity"/>
    <property type="evidence" value="ECO:0007669"/>
    <property type="project" value="InterPro"/>
</dbReference>
<comment type="caution">
    <text evidence="10">The sequence shown here is derived from an EMBL/GenBank/DDBJ whole genome shotgun (WGS) entry which is preliminary data.</text>
</comment>
<dbReference type="CDD" id="cd02020">
    <property type="entry name" value="CMPK"/>
    <property type="match status" value="1"/>
</dbReference>
<evidence type="ECO:0000256" key="3">
    <source>
        <dbReference type="ARBA" id="ARBA00022741"/>
    </source>
</evidence>
<evidence type="ECO:0000259" key="9">
    <source>
        <dbReference type="Pfam" id="PF02224"/>
    </source>
</evidence>
<evidence type="ECO:0000256" key="7">
    <source>
        <dbReference type="ARBA" id="ARBA00048478"/>
    </source>
</evidence>
<keyword evidence="5 8" id="KW-0067">ATP-binding</keyword>
<reference evidence="10 11" key="1">
    <citation type="submission" date="2019-03" db="EMBL/GenBank/DDBJ databases">
        <title>Genomic Encyclopedia of Type Strains, Phase IV (KMG-IV): sequencing the most valuable type-strain genomes for metagenomic binning, comparative biology and taxonomic classification.</title>
        <authorList>
            <person name="Goeker M."/>
        </authorList>
    </citation>
    <scope>NUCLEOTIDE SEQUENCE [LARGE SCALE GENOMIC DNA]</scope>
    <source>
        <strain evidence="10 11">DSM 26377</strain>
    </source>
</reference>
<keyword evidence="11" id="KW-1185">Reference proteome</keyword>
<evidence type="ECO:0000256" key="2">
    <source>
        <dbReference type="ARBA" id="ARBA00022679"/>
    </source>
</evidence>
<keyword evidence="4 8" id="KW-0418">Kinase</keyword>